<proteinExistence type="predicted"/>
<name>A0A914LBB8_MELIC</name>
<dbReference type="AlphaFoldDB" id="A0A914LBB8"/>
<accession>A0A914LBB8</accession>
<reference evidence="3" key="1">
    <citation type="submission" date="2022-11" db="UniProtKB">
        <authorList>
            <consortium name="WormBaseParasite"/>
        </authorList>
    </citation>
    <scope>IDENTIFICATION</scope>
</reference>
<feature type="transmembrane region" description="Helical" evidence="1">
    <location>
        <begin position="70"/>
        <end position="101"/>
    </location>
</feature>
<organism evidence="2 3">
    <name type="scientific">Meloidogyne incognita</name>
    <name type="common">Southern root-knot nematode worm</name>
    <name type="synonym">Oxyuris incognita</name>
    <dbReference type="NCBI Taxonomy" id="6306"/>
    <lineage>
        <taxon>Eukaryota</taxon>
        <taxon>Metazoa</taxon>
        <taxon>Ecdysozoa</taxon>
        <taxon>Nematoda</taxon>
        <taxon>Chromadorea</taxon>
        <taxon>Rhabditida</taxon>
        <taxon>Tylenchina</taxon>
        <taxon>Tylenchomorpha</taxon>
        <taxon>Tylenchoidea</taxon>
        <taxon>Meloidogynidae</taxon>
        <taxon>Meloidogyninae</taxon>
        <taxon>Meloidogyne</taxon>
        <taxon>Meloidogyne incognita group</taxon>
    </lineage>
</organism>
<dbReference type="Proteomes" id="UP000887563">
    <property type="component" value="Unplaced"/>
</dbReference>
<dbReference type="WBParaSite" id="Minc3s00377g11284">
    <property type="protein sequence ID" value="Minc3s00377g11284"/>
    <property type="gene ID" value="Minc3s00377g11284"/>
</dbReference>
<keyword evidence="1" id="KW-0472">Membrane</keyword>
<keyword evidence="1" id="KW-1133">Transmembrane helix</keyword>
<keyword evidence="2" id="KW-1185">Reference proteome</keyword>
<protein>
    <submittedName>
        <fullName evidence="3">Candidate secreted effector</fullName>
    </submittedName>
</protein>
<evidence type="ECO:0000256" key="1">
    <source>
        <dbReference type="SAM" id="Phobius"/>
    </source>
</evidence>
<evidence type="ECO:0000313" key="2">
    <source>
        <dbReference type="Proteomes" id="UP000887563"/>
    </source>
</evidence>
<sequence length="108" mass="11908">MGKPIKGLCVDIISVSSSDNSIDTKEKQDVLSPPALPGCCKCQSNIVEFSSVPLILKEGFRGFRKTGRTIFVSCSAAILNFSSTRVLFIVLLNIVEFLLLLQRCRTRK</sequence>
<keyword evidence="1" id="KW-0812">Transmembrane</keyword>
<evidence type="ECO:0000313" key="3">
    <source>
        <dbReference type="WBParaSite" id="Minc3s00377g11284"/>
    </source>
</evidence>